<proteinExistence type="predicted"/>
<reference evidence="1" key="1">
    <citation type="submission" date="2019-08" db="EMBL/GenBank/DDBJ databases">
        <authorList>
            <person name="Kucharzyk K."/>
            <person name="Murdoch R.W."/>
            <person name="Higgins S."/>
            <person name="Loffler F."/>
        </authorList>
    </citation>
    <scope>NUCLEOTIDE SEQUENCE</scope>
</reference>
<evidence type="ECO:0000313" key="1">
    <source>
        <dbReference type="EMBL" id="MPM69580.1"/>
    </source>
</evidence>
<dbReference type="InterPro" id="IPR007325">
    <property type="entry name" value="KFase/CYL"/>
</dbReference>
<dbReference type="InterPro" id="IPR037175">
    <property type="entry name" value="KFase_sf"/>
</dbReference>
<gene>
    <name evidence="1" type="primary">kynB_13</name>
    <name evidence="1" type="ORF">SDC9_116528</name>
</gene>
<dbReference type="SUPFAM" id="SSF102198">
    <property type="entry name" value="Putative cyclase"/>
    <property type="match status" value="1"/>
</dbReference>
<dbReference type="PANTHER" id="PTHR31118">
    <property type="entry name" value="CYCLASE-LIKE PROTEIN 2"/>
    <property type="match status" value="1"/>
</dbReference>
<name>A0A645BVW1_9ZZZZ</name>
<dbReference type="EC" id="3.5.1.9" evidence="1"/>
<comment type="caution">
    <text evidence="1">The sequence shown here is derived from an EMBL/GenBank/DDBJ whole genome shotgun (WGS) entry which is preliminary data.</text>
</comment>
<organism evidence="1">
    <name type="scientific">bioreactor metagenome</name>
    <dbReference type="NCBI Taxonomy" id="1076179"/>
    <lineage>
        <taxon>unclassified sequences</taxon>
        <taxon>metagenomes</taxon>
        <taxon>ecological metagenomes</taxon>
    </lineage>
</organism>
<dbReference type="GO" id="GO:0004061">
    <property type="term" value="F:arylformamidase activity"/>
    <property type="evidence" value="ECO:0007669"/>
    <property type="project" value="UniProtKB-EC"/>
</dbReference>
<dbReference type="PANTHER" id="PTHR31118:SF12">
    <property type="entry name" value="CYCLASE-LIKE PROTEIN 2"/>
    <property type="match status" value="1"/>
</dbReference>
<dbReference type="EMBL" id="VSSQ01022960">
    <property type="protein sequence ID" value="MPM69580.1"/>
    <property type="molecule type" value="Genomic_DNA"/>
</dbReference>
<sequence length="95" mass="10390">MEDKFIYLDKSGAEYLREKKVIGVGIDALGIERSQPDHGTHKALLGAGIVILEGLRLRDIEEDKYLLFAAPLRLVGAEAAPARALLIKCLDSKCV</sequence>
<keyword evidence="1" id="KW-0378">Hydrolase</keyword>
<dbReference type="AlphaFoldDB" id="A0A645BVW1"/>
<accession>A0A645BVW1</accession>
<dbReference type="Gene3D" id="3.50.30.50">
    <property type="entry name" value="Putative cyclase"/>
    <property type="match status" value="1"/>
</dbReference>
<protein>
    <submittedName>
        <fullName evidence="1">Kynurenine formamidase</fullName>
        <ecNumber evidence="1">3.5.1.9</ecNumber>
    </submittedName>
</protein>
<dbReference type="GO" id="GO:0019441">
    <property type="term" value="P:L-tryptophan catabolic process to kynurenine"/>
    <property type="evidence" value="ECO:0007669"/>
    <property type="project" value="InterPro"/>
</dbReference>